<dbReference type="AlphaFoldDB" id="A0A4V4IW80"/>
<dbReference type="Proteomes" id="UP000304928">
    <property type="component" value="Unassembled WGS sequence"/>
</dbReference>
<evidence type="ECO:0000256" key="1">
    <source>
        <dbReference type="SAM" id="MobiDB-lite"/>
    </source>
</evidence>
<accession>A0A4V4IW80</accession>
<proteinExistence type="predicted"/>
<evidence type="ECO:0000313" key="3">
    <source>
        <dbReference type="Proteomes" id="UP000304928"/>
    </source>
</evidence>
<protein>
    <submittedName>
        <fullName evidence="2">Uncharacterized protein</fullName>
    </submittedName>
</protein>
<organism evidence="2 3">
    <name type="scientific">Aureobasidium pullulans</name>
    <name type="common">Black yeast</name>
    <name type="synonym">Pullularia pullulans</name>
    <dbReference type="NCBI Taxonomy" id="5580"/>
    <lineage>
        <taxon>Eukaryota</taxon>
        <taxon>Fungi</taxon>
        <taxon>Dikarya</taxon>
        <taxon>Ascomycota</taxon>
        <taxon>Pezizomycotina</taxon>
        <taxon>Dothideomycetes</taxon>
        <taxon>Dothideomycetidae</taxon>
        <taxon>Dothideales</taxon>
        <taxon>Saccotheciaceae</taxon>
        <taxon>Aureobasidium</taxon>
    </lineage>
</organism>
<feature type="compositionally biased region" description="Basic and acidic residues" evidence="1">
    <location>
        <begin position="301"/>
        <end position="321"/>
    </location>
</feature>
<name>A0A4V4IW80_AURPU</name>
<evidence type="ECO:0000313" key="2">
    <source>
        <dbReference type="EMBL" id="THW92227.1"/>
    </source>
</evidence>
<gene>
    <name evidence="2" type="ORF">D6D15_03325</name>
</gene>
<dbReference type="EMBL" id="QZAR01000039">
    <property type="protein sequence ID" value="THW92227.1"/>
    <property type="molecule type" value="Genomic_DNA"/>
</dbReference>
<sequence length="321" mass="36175">MSAQLSNEMLNLARTTFAKWMTWWQWNGLSWNIYHGYTCQQTRFWRLALLQGLGRQSVDSGTLLLLSLMAMRFIVDCAQNSLFGVSAAREGKTPSKDDVSGLIQWHAGRNLQQEQRLVVSGRYSVDLYCLVLTYNRGDRKIVPEHASLEPQATPIEAGNQQIDKMNKTNRRIPSMILLSRVYRTLTTTKHSQDVCRPGNAPHIALLLSSKMAPFKVPKLLSVGIGAGGLENRFLLGEVYLTCRITNVDVSTIKHLDGEHGPGKSTLLSTTPKGFNKEGELLCRMFDFQFQPTEGFRTTNKSWERDRHNLSLEPGHHNGEGD</sequence>
<comment type="caution">
    <text evidence="2">The sequence shown here is derived from an EMBL/GenBank/DDBJ whole genome shotgun (WGS) entry which is preliminary data.</text>
</comment>
<reference evidence="2 3" key="1">
    <citation type="submission" date="2018-10" db="EMBL/GenBank/DDBJ databases">
        <title>Fifty Aureobasidium pullulans genomes reveal a recombining polyextremotolerant generalist.</title>
        <authorList>
            <person name="Gostincar C."/>
            <person name="Turk M."/>
            <person name="Zajc J."/>
            <person name="Gunde-Cimerman N."/>
        </authorList>
    </citation>
    <scope>NUCLEOTIDE SEQUENCE [LARGE SCALE GENOMIC DNA]</scope>
    <source>
        <strain evidence="2 3">EXF-10507</strain>
    </source>
</reference>
<feature type="region of interest" description="Disordered" evidence="1">
    <location>
        <begin position="298"/>
        <end position="321"/>
    </location>
</feature>